<evidence type="ECO:0000313" key="5">
    <source>
        <dbReference type="Proteomes" id="UP000194218"/>
    </source>
</evidence>
<dbReference type="InterPro" id="IPR036890">
    <property type="entry name" value="HATPase_C_sf"/>
</dbReference>
<dbReference type="InterPro" id="IPR050267">
    <property type="entry name" value="Anti-sigma-factor_SerPK"/>
</dbReference>
<evidence type="ECO:0000256" key="2">
    <source>
        <dbReference type="SAM" id="MobiDB-lite"/>
    </source>
</evidence>
<dbReference type="KEGG" id="smao:CAG99_14620"/>
<dbReference type="OrthoDB" id="3871793at2"/>
<feature type="compositionally biased region" description="Basic and acidic residues" evidence="2">
    <location>
        <begin position="119"/>
        <end position="137"/>
    </location>
</feature>
<dbReference type="GO" id="GO:0004674">
    <property type="term" value="F:protein serine/threonine kinase activity"/>
    <property type="evidence" value="ECO:0007669"/>
    <property type="project" value="UniProtKB-KW"/>
</dbReference>
<evidence type="ECO:0000256" key="1">
    <source>
        <dbReference type="ARBA" id="ARBA00022527"/>
    </source>
</evidence>
<sequence length="137" mass="14964">MHEYMSDWFVWVVDCPGLPEELSRTRDFTRRILSGTPWAHDAALIITELATNAITHTDSGKTTFRLNIILTPDTLTITVTDAGGTATKPRITHPNTTAPHGRGLALVQALATTLTIRGNQHDGHAVTAERSRTSPQP</sequence>
<evidence type="ECO:0000259" key="3">
    <source>
        <dbReference type="Pfam" id="PF13581"/>
    </source>
</evidence>
<dbReference type="Gene3D" id="3.30.565.10">
    <property type="entry name" value="Histidine kinase-like ATPase, C-terminal domain"/>
    <property type="match status" value="1"/>
</dbReference>
<evidence type="ECO:0000313" key="4">
    <source>
        <dbReference type="EMBL" id="ARQ69927.1"/>
    </source>
</evidence>
<protein>
    <recommendedName>
        <fullName evidence="3">Histidine kinase/HSP90-like ATPase domain-containing protein</fullName>
    </recommendedName>
</protein>
<dbReference type="EMBL" id="CP021121">
    <property type="protein sequence ID" value="ARQ69927.1"/>
    <property type="molecule type" value="Genomic_DNA"/>
</dbReference>
<keyword evidence="1" id="KW-0808">Transferase</keyword>
<proteinExistence type="predicted"/>
<keyword evidence="1" id="KW-0723">Serine/threonine-protein kinase</keyword>
<dbReference type="PANTHER" id="PTHR35526">
    <property type="entry name" value="ANTI-SIGMA-F FACTOR RSBW-RELATED"/>
    <property type="match status" value="1"/>
</dbReference>
<accession>A0A1W7CYZ0</accession>
<keyword evidence="5" id="KW-1185">Reference proteome</keyword>
<dbReference type="Pfam" id="PF13581">
    <property type="entry name" value="HATPase_c_2"/>
    <property type="match status" value="1"/>
</dbReference>
<dbReference type="AlphaFoldDB" id="A0A1W7CYZ0"/>
<keyword evidence="1" id="KW-0418">Kinase</keyword>
<feature type="region of interest" description="Disordered" evidence="2">
    <location>
        <begin position="117"/>
        <end position="137"/>
    </location>
</feature>
<dbReference type="InterPro" id="IPR003594">
    <property type="entry name" value="HATPase_dom"/>
</dbReference>
<reference evidence="4 5" key="1">
    <citation type="submission" date="2017-05" db="EMBL/GenBank/DDBJ databases">
        <title>Complete genome sequence of Streptomyces sp. SCSIO 03032 revealed the diverse biosynthetic pathways for its bioactive secondary metabolites.</title>
        <authorList>
            <person name="Ma L."/>
            <person name="Zhu Y."/>
            <person name="Zhang W."/>
            <person name="Zhang G."/>
            <person name="Tian X."/>
            <person name="Zhang S."/>
            <person name="Zhang C."/>
        </authorList>
    </citation>
    <scope>NUCLEOTIDE SEQUENCE [LARGE SCALE GENOMIC DNA]</scope>
    <source>
        <strain evidence="4 5">SCSIO 03032</strain>
    </source>
</reference>
<dbReference type="PANTHER" id="PTHR35526:SF3">
    <property type="entry name" value="ANTI-SIGMA-F FACTOR RSBW"/>
    <property type="match status" value="1"/>
</dbReference>
<dbReference type="Proteomes" id="UP000194218">
    <property type="component" value="Chromosome"/>
</dbReference>
<feature type="domain" description="Histidine kinase/HSP90-like ATPase" evidence="3">
    <location>
        <begin position="18"/>
        <end position="127"/>
    </location>
</feature>
<organism evidence="4 5">
    <name type="scientific">Streptomyces marincola</name>
    <dbReference type="NCBI Taxonomy" id="2878388"/>
    <lineage>
        <taxon>Bacteria</taxon>
        <taxon>Bacillati</taxon>
        <taxon>Actinomycetota</taxon>
        <taxon>Actinomycetes</taxon>
        <taxon>Kitasatosporales</taxon>
        <taxon>Streptomycetaceae</taxon>
        <taxon>Streptomyces</taxon>
    </lineage>
</organism>
<dbReference type="SUPFAM" id="SSF55874">
    <property type="entry name" value="ATPase domain of HSP90 chaperone/DNA topoisomerase II/histidine kinase"/>
    <property type="match status" value="1"/>
</dbReference>
<dbReference type="CDD" id="cd16936">
    <property type="entry name" value="HATPase_RsbW-like"/>
    <property type="match status" value="1"/>
</dbReference>
<name>A0A1W7CYZ0_9ACTN</name>
<gene>
    <name evidence="4" type="ORF">CAG99_14620</name>
</gene>